<dbReference type="AlphaFoldDB" id="A0A170PPZ5"/>
<comment type="catalytic activity">
    <reaction evidence="7">
        <text>DNA(n) + a 2'-deoxyribonucleoside 5'-triphosphate = DNA(n+1) + diphosphate</text>
        <dbReference type="Rhea" id="RHEA:22508"/>
        <dbReference type="Rhea" id="RHEA-COMP:17339"/>
        <dbReference type="Rhea" id="RHEA-COMP:17340"/>
        <dbReference type="ChEBI" id="CHEBI:33019"/>
        <dbReference type="ChEBI" id="CHEBI:61560"/>
        <dbReference type="ChEBI" id="CHEBI:173112"/>
        <dbReference type="EC" id="2.7.7.7"/>
    </reaction>
</comment>
<dbReference type="GO" id="GO:0003887">
    <property type="term" value="F:DNA-directed DNA polymerase activity"/>
    <property type="evidence" value="ECO:0007669"/>
    <property type="project" value="UniProtKB-KW"/>
</dbReference>
<evidence type="ECO:0000256" key="1">
    <source>
        <dbReference type="ARBA" id="ARBA00012417"/>
    </source>
</evidence>
<dbReference type="GO" id="GO:0009360">
    <property type="term" value="C:DNA polymerase III complex"/>
    <property type="evidence" value="ECO:0007669"/>
    <property type="project" value="TreeGrafter"/>
</dbReference>
<dbReference type="GO" id="GO:0006261">
    <property type="term" value="P:DNA-templated DNA replication"/>
    <property type="evidence" value="ECO:0007669"/>
    <property type="project" value="TreeGrafter"/>
</dbReference>
<dbReference type="EC" id="2.7.7.7" evidence="1"/>
<accession>A0A170PPZ5</accession>
<dbReference type="PANTHER" id="PTHR34388:SF1">
    <property type="entry name" value="DNA POLYMERASE III SUBUNIT DELTA"/>
    <property type="match status" value="1"/>
</dbReference>
<dbReference type="InterPro" id="IPR027417">
    <property type="entry name" value="P-loop_NTPase"/>
</dbReference>
<gene>
    <name evidence="8" type="ORF">MGWOODY_Smn595</name>
</gene>
<keyword evidence="2 8" id="KW-0808">Transferase</keyword>
<name>A0A170PPZ5_9ZZZZ</name>
<evidence type="ECO:0000256" key="6">
    <source>
        <dbReference type="ARBA" id="ARBA00034754"/>
    </source>
</evidence>
<dbReference type="EMBL" id="CZQE01000358">
    <property type="protein sequence ID" value="CUS46326.1"/>
    <property type="molecule type" value="Genomic_DNA"/>
</dbReference>
<proteinExistence type="inferred from homology"/>
<sequence>MKANANQIRAAIDAANPDIRLYLLHGPDESGAQEIAARLARTMGPDAERVDLESSTLKSNPGRLADEAASMSLFGSARHIRISGAGDECLEAFTLLLDAERAGNPVVAIAPSLKATSKAVKLALGAPRAMSFACYLPEGGDAEKLATAIAREQGLRTTGDTAARLANATGGDRAVMTRELEKLALYLDASPERPRELDDAALDDVGADLGDSEMSRAIDAAIDGRPDSLGGELARLEEAGVSPIPVLRQLVRRLMTLAELQAEIDAGASPATVIERVFFRERASTGRALRTWSAPRINEAIQRARLAERAIMSSATAGTVLAQSAIVAVARMAARQR</sequence>
<evidence type="ECO:0000256" key="4">
    <source>
        <dbReference type="ARBA" id="ARBA00022705"/>
    </source>
</evidence>
<evidence type="ECO:0000256" key="3">
    <source>
        <dbReference type="ARBA" id="ARBA00022695"/>
    </source>
</evidence>
<keyword evidence="5" id="KW-0239">DNA-directed DNA polymerase</keyword>
<dbReference type="InterPro" id="IPR005790">
    <property type="entry name" value="DNA_polIII_delta"/>
</dbReference>
<dbReference type="SUPFAM" id="SSF48019">
    <property type="entry name" value="post-AAA+ oligomerization domain-like"/>
    <property type="match status" value="1"/>
</dbReference>
<evidence type="ECO:0000256" key="5">
    <source>
        <dbReference type="ARBA" id="ARBA00022932"/>
    </source>
</evidence>
<evidence type="ECO:0000313" key="8">
    <source>
        <dbReference type="EMBL" id="CUS46326.1"/>
    </source>
</evidence>
<protein>
    <recommendedName>
        <fullName evidence="1">DNA-directed DNA polymerase</fullName>
        <ecNumber evidence="1">2.7.7.7</ecNumber>
    </recommendedName>
</protein>
<keyword evidence="4" id="KW-0235">DNA replication</keyword>
<evidence type="ECO:0000256" key="7">
    <source>
        <dbReference type="ARBA" id="ARBA00049244"/>
    </source>
</evidence>
<organism evidence="8">
    <name type="scientific">hydrothermal vent metagenome</name>
    <dbReference type="NCBI Taxonomy" id="652676"/>
    <lineage>
        <taxon>unclassified sequences</taxon>
        <taxon>metagenomes</taxon>
        <taxon>ecological metagenomes</taxon>
    </lineage>
</organism>
<dbReference type="NCBIfam" id="TIGR01128">
    <property type="entry name" value="holA"/>
    <property type="match status" value="1"/>
</dbReference>
<keyword evidence="3 8" id="KW-0548">Nucleotidyltransferase</keyword>
<dbReference type="SUPFAM" id="SSF52540">
    <property type="entry name" value="P-loop containing nucleoside triphosphate hydrolases"/>
    <property type="match status" value="1"/>
</dbReference>
<dbReference type="Gene3D" id="1.20.272.10">
    <property type="match status" value="1"/>
</dbReference>
<dbReference type="PANTHER" id="PTHR34388">
    <property type="entry name" value="DNA POLYMERASE III SUBUNIT DELTA"/>
    <property type="match status" value="1"/>
</dbReference>
<reference evidence="8" key="1">
    <citation type="submission" date="2015-10" db="EMBL/GenBank/DDBJ databases">
        <authorList>
            <person name="Gilbert D.G."/>
        </authorList>
    </citation>
    <scope>NUCLEOTIDE SEQUENCE</scope>
</reference>
<dbReference type="GO" id="GO:0003677">
    <property type="term" value="F:DNA binding"/>
    <property type="evidence" value="ECO:0007669"/>
    <property type="project" value="InterPro"/>
</dbReference>
<evidence type="ECO:0000256" key="2">
    <source>
        <dbReference type="ARBA" id="ARBA00022679"/>
    </source>
</evidence>
<comment type="similarity">
    <text evidence="6">Belongs to the DNA polymerase HolA subunit family.</text>
</comment>
<dbReference type="InterPro" id="IPR008921">
    <property type="entry name" value="DNA_pol3_clamp-load_cplx_C"/>
</dbReference>